<dbReference type="EMBL" id="MUGS01000029">
    <property type="protein sequence ID" value="OXG04871.1"/>
    <property type="molecule type" value="Genomic_DNA"/>
</dbReference>
<reference evidence="2 3" key="1">
    <citation type="submission" date="2016-11" db="EMBL/GenBank/DDBJ databases">
        <title>Whole genomes of Flavobacteriaceae.</title>
        <authorList>
            <person name="Stine C."/>
            <person name="Li C."/>
            <person name="Tadesse D."/>
        </authorList>
    </citation>
    <scope>NUCLEOTIDE SEQUENCE [LARGE SCALE GENOMIC DNA]</scope>
    <source>
        <strain evidence="2 3">DSM 24704</strain>
    </source>
</reference>
<dbReference type="InterPro" id="IPR007138">
    <property type="entry name" value="ABM_dom"/>
</dbReference>
<evidence type="ECO:0000313" key="2">
    <source>
        <dbReference type="EMBL" id="OXG04871.1"/>
    </source>
</evidence>
<evidence type="ECO:0000313" key="3">
    <source>
        <dbReference type="Proteomes" id="UP000214684"/>
    </source>
</evidence>
<protein>
    <submittedName>
        <fullName evidence="2">Antibiotic biosynthesis monooxygenase</fullName>
    </submittedName>
</protein>
<dbReference type="AlphaFoldDB" id="A0A227P4L1"/>
<dbReference type="PANTHER" id="PTHR33336:SF3">
    <property type="entry name" value="ABM DOMAIN-CONTAINING PROTEIN"/>
    <property type="match status" value="1"/>
</dbReference>
<dbReference type="InterPro" id="IPR011008">
    <property type="entry name" value="Dimeric_a/b-barrel"/>
</dbReference>
<feature type="domain" description="ABM" evidence="1">
    <location>
        <begin position="2"/>
        <end position="74"/>
    </location>
</feature>
<keyword evidence="2" id="KW-0560">Oxidoreductase</keyword>
<evidence type="ECO:0000259" key="1">
    <source>
        <dbReference type="Pfam" id="PF03992"/>
    </source>
</evidence>
<dbReference type="Gene3D" id="3.30.70.100">
    <property type="match status" value="1"/>
</dbReference>
<dbReference type="SUPFAM" id="SSF54909">
    <property type="entry name" value="Dimeric alpha+beta barrel"/>
    <property type="match status" value="1"/>
</dbReference>
<dbReference type="PANTHER" id="PTHR33336">
    <property type="entry name" value="QUINOL MONOOXYGENASE YGIN-RELATED"/>
    <property type="match status" value="1"/>
</dbReference>
<organism evidence="2 3">
    <name type="scientific">Flavobacterium araucananum</name>
    <dbReference type="NCBI Taxonomy" id="946678"/>
    <lineage>
        <taxon>Bacteria</taxon>
        <taxon>Pseudomonadati</taxon>
        <taxon>Bacteroidota</taxon>
        <taxon>Flavobacteriia</taxon>
        <taxon>Flavobacteriales</taxon>
        <taxon>Flavobacteriaceae</taxon>
        <taxon>Flavobacterium</taxon>
    </lineage>
</organism>
<accession>A0A227P4L1</accession>
<dbReference type="GO" id="GO:0004497">
    <property type="term" value="F:monooxygenase activity"/>
    <property type="evidence" value="ECO:0007669"/>
    <property type="project" value="UniProtKB-KW"/>
</dbReference>
<keyword evidence="2" id="KW-0503">Monooxygenase</keyword>
<proteinExistence type="predicted"/>
<dbReference type="InterPro" id="IPR050744">
    <property type="entry name" value="AI-2_Isomerase_LsrG"/>
</dbReference>
<keyword evidence="3" id="KW-1185">Reference proteome</keyword>
<name>A0A227P4L1_9FLAO</name>
<dbReference type="Proteomes" id="UP000214684">
    <property type="component" value="Unassembled WGS sequence"/>
</dbReference>
<dbReference type="Pfam" id="PF03992">
    <property type="entry name" value="ABM"/>
    <property type="match status" value="1"/>
</dbReference>
<gene>
    <name evidence="2" type="ORF">B0A64_14555</name>
</gene>
<sequence length="93" mass="10809">MMISITAIFKSKPENIEQVQSMLNHLVTETRKEAACVRYDLHHANHVFIIWEEWKDQAGLDIHDNQPYLLDFIAKSESLVSSPIQVYKTVQIL</sequence>
<comment type="caution">
    <text evidence="2">The sequence shown here is derived from an EMBL/GenBank/DDBJ whole genome shotgun (WGS) entry which is preliminary data.</text>
</comment>